<protein>
    <recommendedName>
        <fullName evidence="4">EamA domain-containing protein</fullName>
    </recommendedName>
</protein>
<feature type="transmembrane region" description="Helical" evidence="1">
    <location>
        <begin position="63"/>
        <end position="86"/>
    </location>
</feature>
<gene>
    <name evidence="2" type="ORF">A3D53_02045</name>
</gene>
<dbReference type="Proteomes" id="UP000176413">
    <property type="component" value="Unassembled WGS sequence"/>
</dbReference>
<proteinExistence type="predicted"/>
<name>A0A1F6MAC9_9BACT</name>
<sequence>MSKHAISLLIAFGLSIVTVIGDIFIKEASLHQRFSGWKYLVLGGLIWSLTAIGWFYLMRREELSILGALYSLTIVMSLFLLGAFFYKEHITQLELLGLGLGMASIIILFRFE</sequence>
<evidence type="ECO:0000313" key="3">
    <source>
        <dbReference type="Proteomes" id="UP000176413"/>
    </source>
</evidence>
<feature type="transmembrane region" description="Helical" evidence="1">
    <location>
        <begin position="37"/>
        <end position="57"/>
    </location>
</feature>
<dbReference type="EMBL" id="MFQA01000036">
    <property type="protein sequence ID" value="OGH68591.1"/>
    <property type="molecule type" value="Genomic_DNA"/>
</dbReference>
<dbReference type="AlphaFoldDB" id="A0A1F6MAC9"/>
<keyword evidence="1" id="KW-0472">Membrane</keyword>
<dbReference type="Gene3D" id="1.10.3730.20">
    <property type="match status" value="1"/>
</dbReference>
<dbReference type="SUPFAM" id="SSF103481">
    <property type="entry name" value="Multidrug resistance efflux transporter EmrE"/>
    <property type="match status" value="1"/>
</dbReference>
<evidence type="ECO:0008006" key="4">
    <source>
        <dbReference type="Google" id="ProtNLM"/>
    </source>
</evidence>
<keyword evidence="1" id="KW-1133">Transmembrane helix</keyword>
<reference evidence="2 3" key="1">
    <citation type="journal article" date="2016" name="Nat. Commun.">
        <title>Thousands of microbial genomes shed light on interconnected biogeochemical processes in an aquifer system.</title>
        <authorList>
            <person name="Anantharaman K."/>
            <person name="Brown C.T."/>
            <person name="Hug L.A."/>
            <person name="Sharon I."/>
            <person name="Castelle C.J."/>
            <person name="Probst A.J."/>
            <person name="Thomas B.C."/>
            <person name="Singh A."/>
            <person name="Wilkins M.J."/>
            <person name="Karaoz U."/>
            <person name="Brodie E.L."/>
            <person name="Williams K.H."/>
            <person name="Hubbard S.S."/>
            <person name="Banfield J.F."/>
        </authorList>
    </citation>
    <scope>NUCLEOTIDE SEQUENCE [LARGE SCALE GENOMIC DNA]</scope>
</reference>
<evidence type="ECO:0000256" key="1">
    <source>
        <dbReference type="SAM" id="Phobius"/>
    </source>
</evidence>
<comment type="caution">
    <text evidence="2">The sequence shown here is derived from an EMBL/GenBank/DDBJ whole genome shotgun (WGS) entry which is preliminary data.</text>
</comment>
<keyword evidence="1" id="KW-0812">Transmembrane</keyword>
<accession>A0A1F6MAC9</accession>
<feature type="transmembrane region" description="Helical" evidence="1">
    <location>
        <begin position="6"/>
        <end position="25"/>
    </location>
</feature>
<feature type="transmembrane region" description="Helical" evidence="1">
    <location>
        <begin position="93"/>
        <end position="111"/>
    </location>
</feature>
<evidence type="ECO:0000313" key="2">
    <source>
        <dbReference type="EMBL" id="OGH68591.1"/>
    </source>
</evidence>
<organism evidence="2 3">
    <name type="scientific">Candidatus Magasanikbacteria bacterium RIFCSPHIGHO2_02_FULL_45_10</name>
    <dbReference type="NCBI Taxonomy" id="1798679"/>
    <lineage>
        <taxon>Bacteria</taxon>
        <taxon>Candidatus Magasanikiibacteriota</taxon>
    </lineage>
</organism>
<dbReference type="InterPro" id="IPR037185">
    <property type="entry name" value="EmrE-like"/>
</dbReference>